<feature type="region of interest" description="Disordered" evidence="14">
    <location>
        <begin position="279"/>
        <end position="308"/>
    </location>
</feature>
<reference evidence="17" key="1">
    <citation type="submission" date="2023-08" db="EMBL/GenBank/DDBJ databases">
        <title>The draft genome of Tsukamurella strandjordii strain 050030.</title>
        <authorList>
            <person name="Zhao F."/>
            <person name="Feng Y."/>
            <person name="Zong Z."/>
        </authorList>
    </citation>
    <scope>NUCLEOTIDE SEQUENCE</scope>
    <source>
        <strain evidence="17">050030</strain>
    </source>
</reference>
<evidence type="ECO:0000256" key="11">
    <source>
        <dbReference type="ARBA" id="ARBA00023136"/>
    </source>
</evidence>
<protein>
    <recommendedName>
        <fullName evidence="2">non-specific serine/threonine protein kinase</fullName>
        <ecNumber evidence="2">2.7.11.1</ecNumber>
    </recommendedName>
</protein>
<dbReference type="AlphaFoldDB" id="A0AA90NAF0"/>
<dbReference type="PROSITE" id="PS00108">
    <property type="entry name" value="PROTEIN_KINASE_ST"/>
    <property type="match status" value="1"/>
</dbReference>
<name>A0AA90NAF0_9ACTN</name>
<dbReference type="GO" id="GO:0004674">
    <property type="term" value="F:protein serine/threonine kinase activity"/>
    <property type="evidence" value="ECO:0007669"/>
    <property type="project" value="UniProtKB-KW"/>
</dbReference>
<dbReference type="PANTHER" id="PTHR43289">
    <property type="entry name" value="MITOGEN-ACTIVATED PROTEIN KINASE KINASE KINASE 20-RELATED"/>
    <property type="match status" value="1"/>
</dbReference>
<evidence type="ECO:0000256" key="13">
    <source>
        <dbReference type="ARBA" id="ARBA00048679"/>
    </source>
</evidence>
<dbReference type="Gene3D" id="1.10.510.10">
    <property type="entry name" value="Transferase(Phosphotransferase) domain 1"/>
    <property type="match status" value="1"/>
</dbReference>
<keyword evidence="4" id="KW-0723">Serine/threonine-protein kinase</keyword>
<comment type="subcellular location">
    <subcellularLocation>
        <location evidence="1">Cell membrane</location>
        <topology evidence="1">Single-pass membrane protein</topology>
    </subcellularLocation>
</comment>
<evidence type="ECO:0000256" key="9">
    <source>
        <dbReference type="ARBA" id="ARBA00022840"/>
    </source>
</evidence>
<evidence type="ECO:0000256" key="7">
    <source>
        <dbReference type="ARBA" id="ARBA00022741"/>
    </source>
</evidence>
<accession>A0AA90NAF0</accession>
<gene>
    <name evidence="17" type="ORF">Q7X28_08630</name>
</gene>
<dbReference type="PROSITE" id="PS50011">
    <property type="entry name" value="PROTEIN_KINASE_DOM"/>
    <property type="match status" value="1"/>
</dbReference>
<proteinExistence type="predicted"/>
<organism evidence="17 18">
    <name type="scientific">Tsukamurella strandjordii</name>
    <dbReference type="NCBI Taxonomy" id="147577"/>
    <lineage>
        <taxon>Bacteria</taxon>
        <taxon>Bacillati</taxon>
        <taxon>Actinomycetota</taxon>
        <taxon>Actinomycetes</taxon>
        <taxon>Mycobacteriales</taxon>
        <taxon>Tsukamurellaceae</taxon>
        <taxon>Tsukamurella</taxon>
    </lineage>
</organism>
<dbReference type="InterPro" id="IPR000719">
    <property type="entry name" value="Prot_kinase_dom"/>
</dbReference>
<keyword evidence="18" id="KW-1185">Reference proteome</keyword>
<keyword evidence="3" id="KW-1003">Cell membrane</keyword>
<evidence type="ECO:0000256" key="4">
    <source>
        <dbReference type="ARBA" id="ARBA00022527"/>
    </source>
</evidence>
<dbReference type="SMART" id="SM00220">
    <property type="entry name" value="S_TKc"/>
    <property type="match status" value="1"/>
</dbReference>
<evidence type="ECO:0000313" key="18">
    <source>
        <dbReference type="Proteomes" id="UP001178281"/>
    </source>
</evidence>
<evidence type="ECO:0000256" key="8">
    <source>
        <dbReference type="ARBA" id="ARBA00022777"/>
    </source>
</evidence>
<keyword evidence="7" id="KW-0547">Nucleotide-binding</keyword>
<dbReference type="Proteomes" id="UP001178281">
    <property type="component" value="Unassembled WGS sequence"/>
</dbReference>
<keyword evidence="11 15" id="KW-0472">Membrane</keyword>
<evidence type="ECO:0000256" key="3">
    <source>
        <dbReference type="ARBA" id="ARBA00022475"/>
    </source>
</evidence>
<evidence type="ECO:0000256" key="6">
    <source>
        <dbReference type="ARBA" id="ARBA00022692"/>
    </source>
</evidence>
<dbReference type="InterPro" id="IPR011009">
    <property type="entry name" value="Kinase-like_dom_sf"/>
</dbReference>
<comment type="catalytic activity">
    <reaction evidence="12">
        <text>L-threonyl-[protein] + ATP = O-phospho-L-threonyl-[protein] + ADP + H(+)</text>
        <dbReference type="Rhea" id="RHEA:46608"/>
        <dbReference type="Rhea" id="RHEA-COMP:11060"/>
        <dbReference type="Rhea" id="RHEA-COMP:11605"/>
        <dbReference type="ChEBI" id="CHEBI:15378"/>
        <dbReference type="ChEBI" id="CHEBI:30013"/>
        <dbReference type="ChEBI" id="CHEBI:30616"/>
        <dbReference type="ChEBI" id="CHEBI:61977"/>
        <dbReference type="ChEBI" id="CHEBI:456216"/>
        <dbReference type="EC" id="2.7.11.1"/>
    </reaction>
</comment>
<evidence type="ECO:0000313" key="17">
    <source>
        <dbReference type="EMBL" id="MDP0397990.1"/>
    </source>
</evidence>
<dbReference type="CDD" id="cd14014">
    <property type="entry name" value="STKc_PknB_like"/>
    <property type="match status" value="1"/>
</dbReference>
<feature type="domain" description="Protein kinase" evidence="16">
    <location>
        <begin position="10"/>
        <end position="276"/>
    </location>
</feature>
<dbReference type="RefSeq" id="WP_305111014.1">
    <property type="nucleotide sequence ID" value="NZ_JAUTIX010000003.1"/>
</dbReference>
<evidence type="ECO:0000256" key="15">
    <source>
        <dbReference type="SAM" id="Phobius"/>
    </source>
</evidence>
<keyword evidence="9" id="KW-0067">ATP-binding</keyword>
<evidence type="ECO:0000256" key="10">
    <source>
        <dbReference type="ARBA" id="ARBA00022989"/>
    </source>
</evidence>
<dbReference type="Pfam" id="PF00069">
    <property type="entry name" value="Pkinase"/>
    <property type="match status" value="1"/>
</dbReference>
<dbReference type="Pfam" id="PF14032">
    <property type="entry name" value="PknH_C"/>
    <property type="match status" value="1"/>
</dbReference>
<evidence type="ECO:0000256" key="1">
    <source>
        <dbReference type="ARBA" id="ARBA00004162"/>
    </source>
</evidence>
<evidence type="ECO:0000256" key="5">
    <source>
        <dbReference type="ARBA" id="ARBA00022679"/>
    </source>
</evidence>
<dbReference type="GO" id="GO:0005524">
    <property type="term" value="F:ATP binding"/>
    <property type="evidence" value="ECO:0007669"/>
    <property type="project" value="UniProtKB-KW"/>
</dbReference>
<dbReference type="SUPFAM" id="SSF56112">
    <property type="entry name" value="Protein kinase-like (PK-like)"/>
    <property type="match status" value="1"/>
</dbReference>
<keyword evidence="6 15" id="KW-0812">Transmembrane</keyword>
<dbReference type="PANTHER" id="PTHR43289:SF6">
    <property type="entry name" value="SERINE_THREONINE-PROTEIN KINASE NEKL-3"/>
    <property type="match status" value="1"/>
</dbReference>
<dbReference type="InterPro" id="IPR038232">
    <property type="entry name" value="PknH-like_Extracell_sf"/>
</dbReference>
<dbReference type="EC" id="2.7.11.1" evidence="2"/>
<comment type="caution">
    <text evidence="17">The sequence shown here is derived from an EMBL/GenBank/DDBJ whole genome shotgun (WGS) entry which is preliminary data.</text>
</comment>
<evidence type="ECO:0000256" key="2">
    <source>
        <dbReference type="ARBA" id="ARBA00012513"/>
    </source>
</evidence>
<dbReference type="GO" id="GO:0005886">
    <property type="term" value="C:plasma membrane"/>
    <property type="evidence" value="ECO:0007669"/>
    <property type="project" value="UniProtKB-SubCell"/>
</dbReference>
<keyword evidence="5" id="KW-0808">Transferase</keyword>
<dbReference type="InterPro" id="IPR008271">
    <property type="entry name" value="Ser/Thr_kinase_AS"/>
</dbReference>
<comment type="catalytic activity">
    <reaction evidence="13">
        <text>L-seryl-[protein] + ATP = O-phospho-L-seryl-[protein] + ADP + H(+)</text>
        <dbReference type="Rhea" id="RHEA:17989"/>
        <dbReference type="Rhea" id="RHEA-COMP:9863"/>
        <dbReference type="Rhea" id="RHEA-COMP:11604"/>
        <dbReference type="ChEBI" id="CHEBI:15378"/>
        <dbReference type="ChEBI" id="CHEBI:29999"/>
        <dbReference type="ChEBI" id="CHEBI:30616"/>
        <dbReference type="ChEBI" id="CHEBI:83421"/>
        <dbReference type="ChEBI" id="CHEBI:456216"/>
        <dbReference type="EC" id="2.7.11.1"/>
    </reaction>
</comment>
<sequence>MGEQSVIAGYRVVRELGRGGMGEVYLVEHPRLPRLDALKLLDGAVSREGDFKARFVRESELLAQLKHPNIIQIYDRGEFDDRLWIAMEFVDGPDTAKLVVERGPMPMPLVLDIIDGIAAALDHVWQANGLTHRDVKPANILVSFGSNGALVENKLADFGIAKAVGETGSLTSSGMTLGTLKYMSPEAINGEPLDNRADQYSLACTAFALLAGAPPFRGEGTAVAVGHLTHPVPPLSTMVPVAPAVDMVMFKALAKRAADRYPSCRDFAAALRHAAASGGAGAALPTPAAPTQGASDSATSPQFPHFDPTHQRVVEAPEPRRRRIVAGVAVMVVVALGVSLLGWRIMSKTNPQASDDRPATTSATASAARVAPLISVPATQLLPSDQDVRDLTSNDPGFWTIDRGPVPEQTGVTVTPAECTWVANGTRTDTESSRASASYRHPTPTGRLTFGMSVLNGAVVYRSEEDAKKVFTRLVTEFAKCSTGQIQLTSQTGNVTRIVTTVVRPPSDWQLWSTMTYQDVGYYCFSSESRVRNSIVSVTRCVEQQDQSNALTRLTDKMVALAKAQ</sequence>
<evidence type="ECO:0000256" key="14">
    <source>
        <dbReference type="SAM" id="MobiDB-lite"/>
    </source>
</evidence>
<dbReference type="Gene3D" id="3.30.200.20">
    <property type="entry name" value="Phosphorylase Kinase, domain 1"/>
    <property type="match status" value="1"/>
</dbReference>
<dbReference type="EMBL" id="JAUTIX010000003">
    <property type="protein sequence ID" value="MDP0397990.1"/>
    <property type="molecule type" value="Genomic_DNA"/>
</dbReference>
<feature type="transmembrane region" description="Helical" evidence="15">
    <location>
        <begin position="324"/>
        <end position="343"/>
    </location>
</feature>
<feature type="compositionally biased region" description="Low complexity" evidence="14">
    <location>
        <begin position="279"/>
        <end position="294"/>
    </location>
</feature>
<dbReference type="InterPro" id="IPR026954">
    <property type="entry name" value="PknH-like_Extracell"/>
</dbReference>
<dbReference type="Gene3D" id="3.40.1000.70">
    <property type="entry name" value="PknH-like extracellular domain"/>
    <property type="match status" value="1"/>
</dbReference>
<keyword evidence="10 15" id="KW-1133">Transmembrane helix</keyword>
<evidence type="ECO:0000259" key="16">
    <source>
        <dbReference type="PROSITE" id="PS50011"/>
    </source>
</evidence>
<keyword evidence="8 17" id="KW-0418">Kinase</keyword>
<evidence type="ECO:0000256" key="12">
    <source>
        <dbReference type="ARBA" id="ARBA00047899"/>
    </source>
</evidence>